<accession>A0AAW2CW04</accession>
<organism evidence="2 3">
    <name type="scientific">Lithocarpus litseifolius</name>
    <dbReference type="NCBI Taxonomy" id="425828"/>
    <lineage>
        <taxon>Eukaryota</taxon>
        <taxon>Viridiplantae</taxon>
        <taxon>Streptophyta</taxon>
        <taxon>Embryophyta</taxon>
        <taxon>Tracheophyta</taxon>
        <taxon>Spermatophyta</taxon>
        <taxon>Magnoliopsida</taxon>
        <taxon>eudicotyledons</taxon>
        <taxon>Gunneridae</taxon>
        <taxon>Pentapetalae</taxon>
        <taxon>rosids</taxon>
        <taxon>fabids</taxon>
        <taxon>Fagales</taxon>
        <taxon>Fagaceae</taxon>
        <taxon>Lithocarpus</taxon>
    </lineage>
</organism>
<feature type="compositionally biased region" description="Basic and acidic residues" evidence="1">
    <location>
        <begin position="98"/>
        <end position="120"/>
    </location>
</feature>
<protein>
    <submittedName>
        <fullName evidence="2">Uncharacterized protein</fullName>
    </submittedName>
</protein>
<proteinExistence type="predicted"/>
<evidence type="ECO:0000313" key="2">
    <source>
        <dbReference type="EMBL" id="KAL0001000.1"/>
    </source>
</evidence>
<dbReference type="AlphaFoldDB" id="A0AAW2CW04"/>
<gene>
    <name evidence="2" type="ORF">SO802_014781</name>
</gene>
<dbReference type="EMBL" id="JAZDWU010000005">
    <property type="protein sequence ID" value="KAL0001000.1"/>
    <property type="molecule type" value="Genomic_DNA"/>
</dbReference>
<name>A0AAW2CW04_9ROSI</name>
<evidence type="ECO:0000313" key="3">
    <source>
        <dbReference type="Proteomes" id="UP001459277"/>
    </source>
</evidence>
<dbReference type="Proteomes" id="UP001459277">
    <property type="component" value="Unassembled WGS sequence"/>
</dbReference>
<reference evidence="2 3" key="1">
    <citation type="submission" date="2024-01" db="EMBL/GenBank/DDBJ databases">
        <title>A telomere-to-telomere, gap-free genome of sweet tea (Lithocarpus litseifolius).</title>
        <authorList>
            <person name="Zhou J."/>
        </authorList>
    </citation>
    <scope>NUCLEOTIDE SEQUENCE [LARGE SCALE GENOMIC DNA]</scope>
    <source>
        <strain evidence="2">Zhou-2022a</strain>
        <tissue evidence="2">Leaf</tissue>
    </source>
</reference>
<sequence>MPGLSLSSGIIKNTNRYRRENLTDENRKFYHRRYTKIKYVKIHNKEHSSNRNFDDGSNDLQNRERVTGEGSGTHEDEKGEIPSSGEGLGGSSVAVTKADAEPGNHKEEAGESQRSGERPRCPIVIVTKPDDRVLVSDDHGTVGEVVLCSVREPADSPAVADQTGEQGVGFLVADTSSGAISTTVENSGCPVQVQSQLVVGSDLNVSISEMVCGSIEPEGPRLLRDAPLPSGKGEEDVNPEAITPLALWNPNGVLDLVSVEVDSDGFSEDEVLEPSEWVRRKIRGFSTFVGFPIDVCERQCIDFFQKLERVWEQQATAVTTRRLISDNLLIFMSWSLTIKSLGIIQYSRLKSSRVGHLATSSPIVSTEQPKIFTWLKDNL</sequence>
<feature type="compositionally biased region" description="Basic and acidic residues" evidence="1">
    <location>
        <begin position="61"/>
        <end position="80"/>
    </location>
</feature>
<keyword evidence="3" id="KW-1185">Reference proteome</keyword>
<evidence type="ECO:0000256" key="1">
    <source>
        <dbReference type="SAM" id="MobiDB-lite"/>
    </source>
</evidence>
<feature type="region of interest" description="Disordered" evidence="1">
    <location>
        <begin position="41"/>
        <end position="121"/>
    </location>
</feature>
<comment type="caution">
    <text evidence="2">The sequence shown here is derived from an EMBL/GenBank/DDBJ whole genome shotgun (WGS) entry which is preliminary data.</text>
</comment>
<feature type="compositionally biased region" description="Basic and acidic residues" evidence="1">
    <location>
        <begin position="43"/>
        <end position="54"/>
    </location>
</feature>